<comment type="subcellular location">
    <subcellularLocation>
        <location evidence="1">Membrane</location>
        <topology evidence="1">Multi-pass membrane protein</topology>
    </subcellularLocation>
</comment>
<evidence type="ECO:0000259" key="6">
    <source>
        <dbReference type="Pfam" id="PF04138"/>
    </source>
</evidence>
<name>G9YEJ0_9FIRM</name>
<dbReference type="EMBL" id="AGCJ01000001">
    <property type="protein sequence ID" value="EHM44084.1"/>
    <property type="molecule type" value="Genomic_DNA"/>
</dbReference>
<dbReference type="eggNOG" id="COG2246">
    <property type="taxonomic scope" value="Bacteria"/>
</dbReference>
<feature type="transmembrane region" description="Helical" evidence="5">
    <location>
        <begin position="55"/>
        <end position="81"/>
    </location>
</feature>
<accession>G9YEJ0</accession>
<evidence type="ECO:0000256" key="5">
    <source>
        <dbReference type="SAM" id="Phobius"/>
    </source>
</evidence>
<evidence type="ECO:0000256" key="3">
    <source>
        <dbReference type="ARBA" id="ARBA00022989"/>
    </source>
</evidence>
<sequence length="148" mass="17198">MRKKTLFEWDYTNNEYIKVFFYLCIGGSAAVLEWILFYFLYLAYRAFFPTVGGTIQILTATATAFALATIYHYILGNIFVFESGRRYDKRVELSLVFLVSSMGLLWNLLLMWFLTMPSLGNLPPLPAKVLSSAIVTAWNYLTRKKWIF</sequence>
<gene>
    <name evidence="7" type="ORF">HMPREF0080_00048</name>
</gene>
<comment type="caution">
    <text evidence="7">The sequence shown here is derived from an EMBL/GenBank/DDBJ whole genome shotgun (WGS) entry which is preliminary data.</text>
</comment>
<keyword evidence="2 5" id="KW-0812">Transmembrane</keyword>
<dbReference type="GO" id="GO:0016020">
    <property type="term" value="C:membrane"/>
    <property type="evidence" value="ECO:0007669"/>
    <property type="project" value="UniProtKB-SubCell"/>
</dbReference>
<dbReference type="OrthoDB" id="9807815at2"/>
<dbReference type="HOGENOM" id="CLU_083873_6_3_9"/>
<reference evidence="7 8" key="1">
    <citation type="submission" date="2011-08" db="EMBL/GenBank/DDBJ databases">
        <authorList>
            <person name="Weinstock G."/>
            <person name="Sodergren E."/>
            <person name="Clifton S."/>
            <person name="Fulton L."/>
            <person name="Fulton B."/>
            <person name="Courtney L."/>
            <person name="Fronick C."/>
            <person name="Harrison M."/>
            <person name="Strong C."/>
            <person name="Farmer C."/>
            <person name="Delahaunty K."/>
            <person name="Markovic C."/>
            <person name="Hall O."/>
            <person name="Minx P."/>
            <person name="Tomlinson C."/>
            <person name="Mitreva M."/>
            <person name="Hou S."/>
            <person name="Chen J."/>
            <person name="Wollam A."/>
            <person name="Pepin K.H."/>
            <person name="Johnson M."/>
            <person name="Bhonagiri V."/>
            <person name="Zhang X."/>
            <person name="Suruliraj S."/>
            <person name="Warren W."/>
            <person name="Chinwalla A."/>
            <person name="Mardis E.R."/>
            <person name="Wilson R.K."/>
        </authorList>
    </citation>
    <scope>NUCLEOTIDE SEQUENCE [LARGE SCALE GENOMIC DNA]</scope>
    <source>
        <strain evidence="7 8">F0357</strain>
    </source>
</reference>
<dbReference type="RefSeq" id="WP_006789026.1">
    <property type="nucleotide sequence ID" value="NZ_JH417560.1"/>
</dbReference>
<protein>
    <submittedName>
        <fullName evidence="7">GtrA-like protein</fullName>
    </submittedName>
</protein>
<dbReference type="Proteomes" id="UP000005481">
    <property type="component" value="Unassembled WGS sequence"/>
</dbReference>
<keyword evidence="3 5" id="KW-1133">Transmembrane helix</keyword>
<keyword evidence="4 5" id="KW-0472">Membrane</keyword>
<keyword evidence="8" id="KW-1185">Reference proteome</keyword>
<proteinExistence type="predicted"/>
<dbReference type="InterPro" id="IPR007267">
    <property type="entry name" value="GtrA_DPMS_TM"/>
</dbReference>
<dbReference type="PATRIC" id="fig|861450.3.peg.48"/>
<evidence type="ECO:0000256" key="2">
    <source>
        <dbReference type="ARBA" id="ARBA00022692"/>
    </source>
</evidence>
<feature type="transmembrane region" description="Helical" evidence="5">
    <location>
        <begin position="20"/>
        <end position="43"/>
    </location>
</feature>
<dbReference type="GO" id="GO:0000271">
    <property type="term" value="P:polysaccharide biosynthetic process"/>
    <property type="evidence" value="ECO:0007669"/>
    <property type="project" value="InterPro"/>
</dbReference>
<organism evidence="7 8">
    <name type="scientific">Anaeroglobus geminatus F0357</name>
    <dbReference type="NCBI Taxonomy" id="861450"/>
    <lineage>
        <taxon>Bacteria</taxon>
        <taxon>Bacillati</taxon>
        <taxon>Bacillota</taxon>
        <taxon>Negativicutes</taxon>
        <taxon>Veillonellales</taxon>
        <taxon>Veillonellaceae</taxon>
        <taxon>Anaeroglobus</taxon>
    </lineage>
</organism>
<evidence type="ECO:0000313" key="7">
    <source>
        <dbReference type="EMBL" id="EHM44084.1"/>
    </source>
</evidence>
<dbReference type="STRING" id="861450.HMPREF0080_00048"/>
<feature type="domain" description="GtrA/DPMS transmembrane" evidence="6">
    <location>
        <begin position="22"/>
        <end position="148"/>
    </location>
</feature>
<evidence type="ECO:0000256" key="1">
    <source>
        <dbReference type="ARBA" id="ARBA00004141"/>
    </source>
</evidence>
<feature type="transmembrane region" description="Helical" evidence="5">
    <location>
        <begin position="93"/>
        <end position="113"/>
    </location>
</feature>
<evidence type="ECO:0000256" key="4">
    <source>
        <dbReference type="ARBA" id="ARBA00023136"/>
    </source>
</evidence>
<evidence type="ECO:0000313" key="8">
    <source>
        <dbReference type="Proteomes" id="UP000005481"/>
    </source>
</evidence>
<dbReference type="Pfam" id="PF04138">
    <property type="entry name" value="GtrA_DPMS_TM"/>
    <property type="match status" value="1"/>
</dbReference>
<dbReference type="AlphaFoldDB" id="G9YEJ0"/>